<accession>A0A2T4JBT1</accession>
<evidence type="ECO:0000313" key="2">
    <source>
        <dbReference type="EMBL" id="PTE15268.1"/>
    </source>
</evidence>
<dbReference type="SUPFAM" id="SSF159894">
    <property type="entry name" value="YgaC/TfoX-N like"/>
    <property type="match status" value="1"/>
</dbReference>
<name>A0A2T4JBT1_FUSBL</name>
<feature type="domain" description="TfoX N-terminal" evidence="1">
    <location>
        <begin position="19"/>
        <end position="91"/>
    </location>
</feature>
<proteinExistence type="predicted"/>
<reference evidence="2 3" key="1">
    <citation type="submission" date="2018-03" db="EMBL/GenBank/DDBJ databases">
        <title>Rhodobacter blasticus.</title>
        <authorList>
            <person name="Meyer T.E."/>
            <person name="Miller S."/>
            <person name="Lodha T."/>
            <person name="Gandham S."/>
            <person name="Chintalapati S."/>
            <person name="Chintalapati V.R."/>
        </authorList>
    </citation>
    <scope>NUCLEOTIDE SEQUENCE [LARGE SCALE GENOMIC DNA]</scope>
    <source>
        <strain evidence="2 3">DSM 2131</strain>
    </source>
</reference>
<dbReference type="EMBL" id="PZKE01000004">
    <property type="protein sequence ID" value="PTE15268.1"/>
    <property type="molecule type" value="Genomic_DNA"/>
</dbReference>
<comment type="caution">
    <text evidence="2">The sequence shown here is derived from an EMBL/GenBank/DDBJ whole genome shotgun (WGS) entry which is preliminary data.</text>
</comment>
<dbReference type="Proteomes" id="UP000241362">
    <property type="component" value="Unassembled WGS sequence"/>
</dbReference>
<evidence type="ECO:0000313" key="3">
    <source>
        <dbReference type="Proteomes" id="UP000241362"/>
    </source>
</evidence>
<gene>
    <name evidence="2" type="ORF">C5F44_05505</name>
</gene>
<dbReference type="Pfam" id="PF04993">
    <property type="entry name" value="TfoX_N"/>
    <property type="match status" value="1"/>
</dbReference>
<protein>
    <submittedName>
        <fullName evidence="2">Competence protein TfoX</fullName>
    </submittedName>
</protein>
<organism evidence="2 3">
    <name type="scientific">Fuscovulum blasticum DSM 2131</name>
    <dbReference type="NCBI Taxonomy" id="1188250"/>
    <lineage>
        <taxon>Bacteria</taxon>
        <taxon>Pseudomonadati</taxon>
        <taxon>Pseudomonadota</taxon>
        <taxon>Alphaproteobacteria</taxon>
        <taxon>Rhodobacterales</taxon>
        <taxon>Paracoccaceae</taxon>
        <taxon>Pseudogemmobacter</taxon>
    </lineage>
</organism>
<dbReference type="RefSeq" id="WP_107672518.1">
    <property type="nucleotide sequence ID" value="NZ_PZKE01000004.1"/>
</dbReference>
<dbReference type="AlphaFoldDB" id="A0A2T4JBT1"/>
<sequence length="108" mass="11521">MGTRPDTVAHLLDMLADLPLTSRKMFGEYALYLDGRVVALVCDDQLFLKPTPGAQAALPGCATGFPYPGAKPHLLVTEALDDPDTVCAALRAVARDVPPPAPRRRKPG</sequence>
<keyword evidence="3" id="KW-1185">Reference proteome</keyword>
<evidence type="ECO:0000259" key="1">
    <source>
        <dbReference type="Pfam" id="PF04993"/>
    </source>
</evidence>
<dbReference type="Gene3D" id="3.30.1460.30">
    <property type="entry name" value="YgaC/TfoX-N like chaperone"/>
    <property type="match status" value="1"/>
</dbReference>
<dbReference type="InterPro" id="IPR007076">
    <property type="entry name" value="TfoX_N"/>
</dbReference>